<dbReference type="AlphaFoldDB" id="K9YM64"/>
<keyword evidence="1" id="KW-1133">Transmembrane helix</keyword>
<evidence type="ECO:0000256" key="1">
    <source>
        <dbReference type="SAM" id="Phobius"/>
    </source>
</evidence>
<dbReference type="EMBL" id="CP003940">
    <property type="protein sequence ID" value="AFZ47572.1"/>
    <property type="molecule type" value="Genomic_DNA"/>
</dbReference>
<feature type="transmembrane region" description="Helical" evidence="1">
    <location>
        <begin position="32"/>
        <end position="49"/>
    </location>
</feature>
<evidence type="ECO:0000313" key="3">
    <source>
        <dbReference type="Proteomes" id="UP000010483"/>
    </source>
</evidence>
<sequence length="55" mass="6425">MMKERDKYAVFLGLFIVLGAIAQRYSLMLPQFWDVTITVLTSFYLGYLIKKTMAK</sequence>
<dbReference type="KEGG" id="csn:Cyast_1611"/>
<name>K9YM64_CYASC</name>
<protein>
    <submittedName>
        <fullName evidence="2">Uncharacterized protein</fullName>
    </submittedName>
</protein>
<keyword evidence="1" id="KW-0472">Membrane</keyword>
<evidence type="ECO:0000313" key="2">
    <source>
        <dbReference type="EMBL" id="AFZ47572.1"/>
    </source>
</evidence>
<gene>
    <name evidence="2" type="ordered locus">Cyast_1611</name>
</gene>
<organism evidence="2 3">
    <name type="scientific">Cyanobacterium stanieri (strain ATCC 29140 / PCC 7202)</name>
    <dbReference type="NCBI Taxonomy" id="292563"/>
    <lineage>
        <taxon>Bacteria</taxon>
        <taxon>Bacillati</taxon>
        <taxon>Cyanobacteriota</taxon>
        <taxon>Cyanophyceae</taxon>
        <taxon>Oscillatoriophycideae</taxon>
        <taxon>Chroococcales</taxon>
        <taxon>Geminocystaceae</taxon>
        <taxon>Cyanobacterium</taxon>
    </lineage>
</organism>
<accession>K9YM64</accession>
<dbReference type="HOGENOM" id="CLU_3024565_0_0_3"/>
<keyword evidence="1" id="KW-0812">Transmembrane</keyword>
<keyword evidence="3" id="KW-1185">Reference proteome</keyword>
<proteinExistence type="predicted"/>
<dbReference type="BioCyc" id="CSTA292563:G1353-1621-MONOMER"/>
<reference evidence="3" key="1">
    <citation type="journal article" date="2013" name="Proc. Natl. Acad. Sci. U.S.A.">
        <title>Improving the coverage of the cyanobacterial phylum using diversity-driven genome sequencing.</title>
        <authorList>
            <person name="Shih P.M."/>
            <person name="Wu D."/>
            <person name="Latifi A."/>
            <person name="Axen S.D."/>
            <person name="Fewer D.P."/>
            <person name="Talla E."/>
            <person name="Calteau A."/>
            <person name="Cai F."/>
            <person name="Tandeau de Marsac N."/>
            <person name="Rippka R."/>
            <person name="Herdman M."/>
            <person name="Sivonen K."/>
            <person name="Coursin T."/>
            <person name="Laurent T."/>
            <person name="Goodwin L."/>
            <person name="Nolan M."/>
            <person name="Davenport K.W."/>
            <person name="Han C.S."/>
            <person name="Rubin E.M."/>
            <person name="Eisen J.A."/>
            <person name="Woyke T."/>
            <person name="Gugger M."/>
            <person name="Kerfeld C.A."/>
        </authorList>
    </citation>
    <scope>NUCLEOTIDE SEQUENCE [LARGE SCALE GENOMIC DNA]</scope>
    <source>
        <strain evidence="3">ATCC 29140 / PCC 7202</strain>
    </source>
</reference>
<dbReference type="Proteomes" id="UP000010483">
    <property type="component" value="Chromosome"/>
</dbReference>